<sequence>MLDHLQLAILSKQVYYKNEIKLGDWQRIFWNSADGLGVAVYQNNKNEMVIAFRGPDASTLSDLIANIKTIVPMLWGNKPNTLASAKQLVEETRNQRGVFIRLCEFIRTQAHNQLYLTGYSLGGVLAGLVGYELLKEKGKNYVVVTFENPGYAQYIEQEDRARYAQDFQARYFTYLTNPNLINTFNNHIGTIYRVKLKAYNNDLVSQGNYYIRRGMECVIDDFLRFMLLACALNALGIVFYGQEIIPLSFFYVLNQLMENTGKFLPISEFDTHNFLALFISVLGAVSYRAGMQLIDKMVMSILKKHPLDGIILELSKMQGKNNIYTIEQWPRSGQYMRHQAQHLLTWLNPQGHSSVVNLPNLDRVEEENILAMPGYKQK</sequence>
<organism evidence="2 3">
    <name type="scientific">Legionella lytica</name>
    <dbReference type="NCBI Taxonomy" id="96232"/>
    <lineage>
        <taxon>Bacteria</taxon>
        <taxon>Pseudomonadati</taxon>
        <taxon>Pseudomonadota</taxon>
        <taxon>Gammaproteobacteria</taxon>
        <taxon>Legionellales</taxon>
        <taxon>Legionellaceae</taxon>
        <taxon>Legionella</taxon>
    </lineage>
</organism>
<reference evidence="2" key="1">
    <citation type="submission" date="2021-03" db="EMBL/GenBank/DDBJ databases">
        <title>Legionella lytica PCM 2298.</title>
        <authorList>
            <person name="Koper P."/>
        </authorList>
    </citation>
    <scope>NUCLEOTIDE SEQUENCE</scope>
    <source>
        <strain evidence="2">PCM 2298</strain>
    </source>
</reference>
<dbReference type="InterPro" id="IPR029058">
    <property type="entry name" value="AB_hydrolase_fold"/>
</dbReference>
<evidence type="ECO:0008006" key="4">
    <source>
        <dbReference type="Google" id="ProtNLM"/>
    </source>
</evidence>
<keyword evidence="1" id="KW-0472">Membrane</keyword>
<keyword evidence="1" id="KW-1133">Transmembrane helix</keyword>
<dbReference type="Gene3D" id="3.40.50.1820">
    <property type="entry name" value="alpha/beta hydrolase"/>
    <property type="match status" value="1"/>
</dbReference>
<keyword evidence="1" id="KW-0812">Transmembrane</keyword>
<protein>
    <recommendedName>
        <fullName evidence="4">Lipase (Class 3)</fullName>
    </recommendedName>
</protein>
<dbReference type="Proteomes" id="UP001057474">
    <property type="component" value="Chromosome"/>
</dbReference>
<name>A0ABY4Y977_9GAMM</name>
<evidence type="ECO:0000313" key="3">
    <source>
        <dbReference type="Proteomes" id="UP001057474"/>
    </source>
</evidence>
<evidence type="ECO:0000313" key="2">
    <source>
        <dbReference type="EMBL" id="USQ13805.1"/>
    </source>
</evidence>
<evidence type="ECO:0000256" key="1">
    <source>
        <dbReference type="SAM" id="Phobius"/>
    </source>
</evidence>
<accession>A0ABY4Y977</accession>
<gene>
    <name evidence="2" type="ORF">J2N86_00195</name>
</gene>
<dbReference type="EMBL" id="CP071527">
    <property type="protein sequence ID" value="USQ13805.1"/>
    <property type="molecule type" value="Genomic_DNA"/>
</dbReference>
<dbReference type="SUPFAM" id="SSF53474">
    <property type="entry name" value="alpha/beta-Hydrolases"/>
    <property type="match status" value="1"/>
</dbReference>
<keyword evidence="3" id="KW-1185">Reference proteome</keyword>
<feature type="transmembrane region" description="Helical" evidence="1">
    <location>
        <begin position="274"/>
        <end position="294"/>
    </location>
</feature>
<proteinExistence type="predicted"/>
<dbReference type="RefSeq" id="WP_252580134.1">
    <property type="nucleotide sequence ID" value="NZ_CP071527.1"/>
</dbReference>